<gene>
    <name evidence="2" type="ORF">H1P_770024</name>
</gene>
<organism evidence="2 3">
    <name type="scientific">Hyella patelloides LEGE 07179</name>
    <dbReference type="NCBI Taxonomy" id="945734"/>
    <lineage>
        <taxon>Bacteria</taxon>
        <taxon>Bacillati</taxon>
        <taxon>Cyanobacteriota</taxon>
        <taxon>Cyanophyceae</taxon>
        <taxon>Pleurocapsales</taxon>
        <taxon>Hyellaceae</taxon>
        <taxon>Hyella</taxon>
    </lineage>
</organism>
<keyword evidence="1" id="KW-0812">Transmembrane</keyword>
<dbReference type="OrthoDB" id="425718at2"/>
<feature type="transmembrane region" description="Helical" evidence="1">
    <location>
        <begin position="72"/>
        <end position="94"/>
    </location>
</feature>
<evidence type="ECO:0000313" key="2">
    <source>
        <dbReference type="EMBL" id="VEP18387.1"/>
    </source>
</evidence>
<accession>A0A563W424</accession>
<dbReference type="RefSeq" id="WP_144867703.1">
    <property type="nucleotide sequence ID" value="NZ_LR213835.1"/>
</dbReference>
<evidence type="ECO:0000256" key="1">
    <source>
        <dbReference type="SAM" id="Phobius"/>
    </source>
</evidence>
<keyword evidence="3" id="KW-1185">Reference proteome</keyword>
<dbReference type="AlphaFoldDB" id="A0A563W424"/>
<dbReference type="EMBL" id="CAACVJ010000684">
    <property type="protein sequence ID" value="VEP18387.1"/>
    <property type="molecule type" value="Genomic_DNA"/>
</dbReference>
<proteinExistence type="predicted"/>
<sequence length="124" mass="14013">MIRDIFPFFFPFDKIAIAGCCLWSLALYIVLSGLKDWITEQFSRWLNFADRSFYTSVEEFEETRDTRESQNAFYASVMSIVPFFLLGFLSNWGIDVSLGSSWSISLGIMTCIGAGVYALGRQGG</sequence>
<name>A0A563W424_9CYAN</name>
<reference evidence="2 3" key="1">
    <citation type="submission" date="2019-01" db="EMBL/GenBank/DDBJ databases">
        <authorList>
            <person name="Brito A."/>
        </authorList>
    </citation>
    <scope>NUCLEOTIDE SEQUENCE [LARGE SCALE GENOMIC DNA]</scope>
    <source>
        <strain evidence="2">1</strain>
    </source>
</reference>
<keyword evidence="1" id="KW-1133">Transmembrane helix</keyword>
<protein>
    <submittedName>
        <fullName evidence="2">Uncharacterized protein</fullName>
    </submittedName>
</protein>
<evidence type="ECO:0000313" key="3">
    <source>
        <dbReference type="Proteomes" id="UP000320055"/>
    </source>
</evidence>
<keyword evidence="1" id="KW-0472">Membrane</keyword>
<feature type="transmembrane region" description="Helical" evidence="1">
    <location>
        <begin position="15"/>
        <end position="34"/>
    </location>
</feature>
<dbReference type="Proteomes" id="UP000320055">
    <property type="component" value="Unassembled WGS sequence"/>
</dbReference>
<feature type="transmembrane region" description="Helical" evidence="1">
    <location>
        <begin position="100"/>
        <end position="120"/>
    </location>
</feature>